<evidence type="ECO:0000256" key="6">
    <source>
        <dbReference type="ARBA" id="ARBA00022729"/>
    </source>
</evidence>
<evidence type="ECO:0000256" key="1">
    <source>
        <dbReference type="ARBA" id="ARBA00004613"/>
    </source>
</evidence>
<dbReference type="EMBL" id="JBJJXI010000102">
    <property type="protein sequence ID" value="KAL3392675.1"/>
    <property type="molecule type" value="Genomic_DNA"/>
</dbReference>
<dbReference type="GO" id="GO:0005576">
    <property type="term" value="C:extracellular region"/>
    <property type="evidence" value="ECO:0007669"/>
    <property type="project" value="UniProtKB-SubCell"/>
</dbReference>
<keyword evidence="6 9" id="KW-0732">Signal</keyword>
<evidence type="ECO:0000256" key="2">
    <source>
        <dbReference type="ARBA" id="ARBA00006348"/>
    </source>
</evidence>
<keyword evidence="4" id="KW-0813">Transport</keyword>
<evidence type="ECO:0000256" key="3">
    <source>
        <dbReference type="ARBA" id="ARBA00019589"/>
    </source>
</evidence>
<evidence type="ECO:0000256" key="8">
    <source>
        <dbReference type="ARBA" id="ARBA00023186"/>
    </source>
</evidence>
<keyword evidence="8" id="KW-0143">Chaperone</keyword>
<dbReference type="InterPro" id="IPR007945">
    <property type="entry name" value="Secretogranin_V"/>
</dbReference>
<dbReference type="AlphaFoldDB" id="A0ABD2WIH8"/>
<name>A0ABD2WIH8_9HYME</name>
<evidence type="ECO:0000313" key="10">
    <source>
        <dbReference type="EMBL" id="KAL3392675.1"/>
    </source>
</evidence>
<comment type="similarity">
    <text evidence="2">Belongs to the 7B2 family.</text>
</comment>
<evidence type="ECO:0000256" key="5">
    <source>
        <dbReference type="ARBA" id="ARBA00022525"/>
    </source>
</evidence>
<comment type="subcellular location">
    <subcellularLocation>
        <location evidence="1">Secreted</location>
    </subcellularLocation>
</comment>
<protein>
    <recommendedName>
        <fullName evidence="3">Neuroendocrine protein 7B2</fullName>
    </recommendedName>
</protein>
<gene>
    <name evidence="10" type="ORF">TKK_012728</name>
</gene>
<comment type="caution">
    <text evidence="10">The sequence shown here is derived from an EMBL/GenBank/DDBJ whole genome shotgun (WGS) entry which is preliminary data.</text>
</comment>
<feature type="signal peptide" evidence="9">
    <location>
        <begin position="1"/>
        <end position="18"/>
    </location>
</feature>
<keyword evidence="7" id="KW-1015">Disulfide bond</keyword>
<sequence>MLLSLTLLLATAVASSQASLYNLPEANEIMSDRLLRGILERMNGELAAEQMDDGTGRGYFVQPLVSRDRNEIMDDGEDDADIEDEMDDEIANSDKEIPLELPYDYEGVYEQPKTSIRDQEYLRHSSLWSHNHHRQGLDDYKANDRHKIVAAGAKPVLQKLQKQNLQKDPASQLPAYCTPPNPCPVGYTSEHNCIENFENTAAFSRDYQGAQDCMCDSEHMMECPNSIDQDNNVVPAMQMDNTDFDQIVQQLQDNNNPFLEGEKLPIAAKKGLNVY</sequence>
<evidence type="ECO:0000256" key="4">
    <source>
        <dbReference type="ARBA" id="ARBA00022448"/>
    </source>
</evidence>
<evidence type="ECO:0000256" key="9">
    <source>
        <dbReference type="SAM" id="SignalP"/>
    </source>
</evidence>
<evidence type="ECO:0000256" key="7">
    <source>
        <dbReference type="ARBA" id="ARBA00023157"/>
    </source>
</evidence>
<organism evidence="10 11">
    <name type="scientific">Trichogramma kaykai</name>
    <dbReference type="NCBI Taxonomy" id="54128"/>
    <lineage>
        <taxon>Eukaryota</taxon>
        <taxon>Metazoa</taxon>
        <taxon>Ecdysozoa</taxon>
        <taxon>Arthropoda</taxon>
        <taxon>Hexapoda</taxon>
        <taxon>Insecta</taxon>
        <taxon>Pterygota</taxon>
        <taxon>Neoptera</taxon>
        <taxon>Endopterygota</taxon>
        <taxon>Hymenoptera</taxon>
        <taxon>Apocrita</taxon>
        <taxon>Proctotrupomorpha</taxon>
        <taxon>Chalcidoidea</taxon>
        <taxon>Trichogrammatidae</taxon>
        <taxon>Trichogramma</taxon>
    </lineage>
</organism>
<keyword evidence="5" id="KW-0964">Secreted</keyword>
<evidence type="ECO:0000313" key="11">
    <source>
        <dbReference type="Proteomes" id="UP001627154"/>
    </source>
</evidence>
<keyword evidence="11" id="KW-1185">Reference proteome</keyword>
<dbReference type="PANTHER" id="PTHR12738">
    <property type="entry name" value="NEUROENDOCRINE PROTEIN 7B2"/>
    <property type="match status" value="1"/>
</dbReference>
<reference evidence="10 11" key="1">
    <citation type="journal article" date="2024" name="bioRxiv">
        <title>A reference genome for Trichogramma kaykai: A tiny desert-dwelling parasitoid wasp with competing sex-ratio distorters.</title>
        <authorList>
            <person name="Culotta J."/>
            <person name="Lindsey A.R."/>
        </authorList>
    </citation>
    <scope>NUCLEOTIDE SEQUENCE [LARGE SCALE GENOMIC DNA]</scope>
    <source>
        <strain evidence="10 11">KSX58</strain>
    </source>
</reference>
<feature type="chain" id="PRO_5044876936" description="Neuroendocrine protein 7B2" evidence="9">
    <location>
        <begin position="19"/>
        <end position="275"/>
    </location>
</feature>
<accession>A0ABD2WIH8</accession>
<dbReference type="Pfam" id="PF05281">
    <property type="entry name" value="Secretogranin_V"/>
    <property type="match status" value="1"/>
</dbReference>
<dbReference type="Proteomes" id="UP001627154">
    <property type="component" value="Unassembled WGS sequence"/>
</dbReference>
<proteinExistence type="inferred from homology"/>
<dbReference type="PANTHER" id="PTHR12738:SF0">
    <property type="entry name" value="NEUROENDOCRINE PROTEIN 7B2"/>
    <property type="match status" value="1"/>
</dbReference>